<feature type="active site" evidence="12">
    <location>
        <position position="132"/>
    </location>
</feature>
<dbReference type="Pfam" id="PF01435">
    <property type="entry name" value="Peptidase_M48"/>
    <property type="match status" value="1"/>
</dbReference>
<keyword evidence="3 12" id="KW-1003">Cell membrane</keyword>
<evidence type="ECO:0000256" key="12">
    <source>
        <dbReference type="HAMAP-Rule" id="MF_00188"/>
    </source>
</evidence>
<gene>
    <name evidence="12 15" type="primary">htpX</name>
    <name evidence="15" type="ORF">GCM10010862_17310</name>
</gene>
<evidence type="ECO:0000256" key="3">
    <source>
        <dbReference type="ARBA" id="ARBA00022475"/>
    </source>
</evidence>
<feature type="binding site" evidence="12">
    <location>
        <position position="135"/>
    </location>
    <ligand>
        <name>Zn(2+)</name>
        <dbReference type="ChEBI" id="CHEBI:29105"/>
        <note>catalytic</note>
    </ligand>
</feature>
<dbReference type="InterPro" id="IPR050083">
    <property type="entry name" value="HtpX_protease"/>
</dbReference>
<feature type="domain" description="Peptidase M48" evidence="14">
    <location>
        <begin position="66"/>
        <end position="278"/>
    </location>
</feature>
<feature type="compositionally biased region" description="Basic and acidic residues" evidence="13">
    <location>
        <begin position="318"/>
        <end position="329"/>
    </location>
</feature>
<feature type="compositionally biased region" description="Basic and acidic residues" evidence="13">
    <location>
        <begin position="280"/>
        <end position="289"/>
    </location>
</feature>
<keyword evidence="16" id="KW-1185">Reference proteome</keyword>
<feature type="binding site" evidence="12">
    <location>
        <position position="202"/>
    </location>
    <ligand>
        <name>Zn(2+)</name>
        <dbReference type="ChEBI" id="CHEBI:29105"/>
        <note>catalytic</note>
    </ligand>
</feature>
<keyword evidence="5 12" id="KW-0812">Transmembrane</keyword>
<organism evidence="15 16">
    <name type="scientific">Devosia nitrariae</name>
    <dbReference type="NCBI Taxonomy" id="2071872"/>
    <lineage>
        <taxon>Bacteria</taxon>
        <taxon>Pseudomonadati</taxon>
        <taxon>Pseudomonadota</taxon>
        <taxon>Alphaproteobacteria</taxon>
        <taxon>Hyphomicrobiales</taxon>
        <taxon>Devosiaceae</taxon>
        <taxon>Devosia</taxon>
    </lineage>
</organism>
<dbReference type="NCBIfam" id="NF002826">
    <property type="entry name" value="PRK03001.1"/>
    <property type="match status" value="1"/>
</dbReference>
<dbReference type="EMBL" id="BSNS01000007">
    <property type="protein sequence ID" value="GLQ54472.1"/>
    <property type="molecule type" value="Genomic_DNA"/>
</dbReference>
<sequence>MFNALRTTVLLAAMTALFMLVGYFIGGTGGMMIAFLFAAGTNLFAYWNSDKLVLRMQNAVPVERSRAPELYDMVDILSRKAGIPTPRVYVIETDQPNAFATGRDPSNAAVAVSSGLLRHLETREVAAVVAHELAHIRSRDTLTMTITATLAGAVSMLAQFGLFFGGGNNRDNPLGGIGALLMVFLAPLAAMLVQMAISRTREYEADRDGAEISGDPLALAAALGKIATLAGRRVNVAAERNPAMAHMYIVNPLSGQRMDNLFATHPDTGNRITALQRLAGEMRTDDKGMRPRPRPRSTSRPVTGGVSGGWRVPSAGRSGEDGEQRGPWG</sequence>
<dbReference type="GO" id="GO:0008233">
    <property type="term" value="F:peptidase activity"/>
    <property type="evidence" value="ECO:0007669"/>
    <property type="project" value="UniProtKB-KW"/>
</dbReference>
<protein>
    <recommendedName>
        <fullName evidence="12">Protease HtpX homolog</fullName>
        <ecNumber evidence="12">3.4.24.-</ecNumber>
    </recommendedName>
</protein>
<name>A0ABQ5W3M2_9HYPH</name>
<accession>A0ABQ5W3M2</accession>
<reference evidence="16" key="1">
    <citation type="journal article" date="2019" name="Int. J. Syst. Evol. Microbiol.">
        <title>The Global Catalogue of Microorganisms (GCM) 10K type strain sequencing project: providing services to taxonomists for standard genome sequencing and annotation.</title>
        <authorList>
            <consortium name="The Broad Institute Genomics Platform"/>
            <consortium name="The Broad Institute Genome Sequencing Center for Infectious Disease"/>
            <person name="Wu L."/>
            <person name="Ma J."/>
        </authorList>
    </citation>
    <scope>NUCLEOTIDE SEQUENCE [LARGE SCALE GENOMIC DNA]</scope>
    <source>
        <strain evidence="16">NBRC 112416</strain>
    </source>
</reference>
<feature type="transmembrane region" description="Helical" evidence="12">
    <location>
        <begin position="31"/>
        <end position="47"/>
    </location>
</feature>
<dbReference type="PANTHER" id="PTHR43221:SF1">
    <property type="entry name" value="PROTEASE HTPX"/>
    <property type="match status" value="1"/>
</dbReference>
<evidence type="ECO:0000256" key="10">
    <source>
        <dbReference type="ARBA" id="ARBA00023049"/>
    </source>
</evidence>
<evidence type="ECO:0000256" key="8">
    <source>
        <dbReference type="ARBA" id="ARBA00022833"/>
    </source>
</evidence>
<dbReference type="HAMAP" id="MF_00188">
    <property type="entry name" value="Pept_M48_protease_HtpX"/>
    <property type="match status" value="1"/>
</dbReference>
<feature type="region of interest" description="Disordered" evidence="13">
    <location>
        <begin position="279"/>
        <end position="329"/>
    </location>
</feature>
<dbReference type="InterPro" id="IPR001915">
    <property type="entry name" value="Peptidase_M48"/>
</dbReference>
<evidence type="ECO:0000259" key="14">
    <source>
        <dbReference type="Pfam" id="PF01435"/>
    </source>
</evidence>
<dbReference type="EC" id="3.4.24.-" evidence="12"/>
<dbReference type="Gene3D" id="3.30.2010.10">
    <property type="entry name" value="Metalloproteases ('zincins'), catalytic domain"/>
    <property type="match status" value="1"/>
</dbReference>
<dbReference type="InterPro" id="IPR022919">
    <property type="entry name" value="Pept_M48_protease_HtpX"/>
</dbReference>
<evidence type="ECO:0000313" key="16">
    <source>
        <dbReference type="Proteomes" id="UP001156691"/>
    </source>
</evidence>
<evidence type="ECO:0000256" key="11">
    <source>
        <dbReference type="ARBA" id="ARBA00023136"/>
    </source>
</evidence>
<keyword evidence="4 12" id="KW-0645">Protease</keyword>
<comment type="subcellular location">
    <subcellularLocation>
        <location evidence="1 12">Cell membrane</location>
        <topology evidence="1 12">Multi-pass membrane protein</topology>
    </subcellularLocation>
</comment>
<keyword evidence="8 12" id="KW-0862">Zinc</keyword>
<evidence type="ECO:0000256" key="9">
    <source>
        <dbReference type="ARBA" id="ARBA00022989"/>
    </source>
</evidence>
<evidence type="ECO:0000313" key="15">
    <source>
        <dbReference type="EMBL" id="GLQ54472.1"/>
    </source>
</evidence>
<evidence type="ECO:0000256" key="13">
    <source>
        <dbReference type="SAM" id="MobiDB-lite"/>
    </source>
</evidence>
<feature type="transmembrane region" description="Helical" evidence="12">
    <location>
        <begin position="7"/>
        <end position="25"/>
    </location>
</feature>
<dbReference type="RefSeq" id="WP_284339904.1">
    <property type="nucleotide sequence ID" value="NZ_BSNS01000007.1"/>
</dbReference>
<dbReference type="PANTHER" id="PTHR43221">
    <property type="entry name" value="PROTEASE HTPX"/>
    <property type="match status" value="1"/>
</dbReference>
<keyword evidence="11 12" id="KW-0472">Membrane</keyword>
<comment type="cofactor">
    <cofactor evidence="12">
        <name>Zn(2+)</name>
        <dbReference type="ChEBI" id="CHEBI:29105"/>
    </cofactor>
    <text evidence="12">Binds 1 zinc ion per subunit.</text>
</comment>
<keyword evidence="10 12" id="KW-0482">Metalloprotease</keyword>
<comment type="caution">
    <text evidence="15">The sequence shown here is derived from an EMBL/GenBank/DDBJ whole genome shotgun (WGS) entry which is preliminary data.</text>
</comment>
<evidence type="ECO:0000256" key="4">
    <source>
        <dbReference type="ARBA" id="ARBA00022670"/>
    </source>
</evidence>
<feature type="binding site" evidence="12">
    <location>
        <position position="131"/>
    </location>
    <ligand>
        <name>Zn(2+)</name>
        <dbReference type="ChEBI" id="CHEBI:29105"/>
        <note>catalytic</note>
    </ligand>
</feature>
<keyword evidence="7 12" id="KW-0378">Hydrolase</keyword>
<dbReference type="NCBIfam" id="NF002363">
    <property type="entry name" value="PRK01345.1"/>
    <property type="match status" value="1"/>
</dbReference>
<dbReference type="CDD" id="cd07336">
    <property type="entry name" value="M48B_HtpX_like"/>
    <property type="match status" value="1"/>
</dbReference>
<dbReference type="Proteomes" id="UP001156691">
    <property type="component" value="Unassembled WGS sequence"/>
</dbReference>
<evidence type="ECO:0000256" key="1">
    <source>
        <dbReference type="ARBA" id="ARBA00004651"/>
    </source>
</evidence>
<comment type="similarity">
    <text evidence="2 12">Belongs to the peptidase M48B family.</text>
</comment>
<evidence type="ECO:0000256" key="6">
    <source>
        <dbReference type="ARBA" id="ARBA00022723"/>
    </source>
</evidence>
<feature type="transmembrane region" description="Helical" evidence="12">
    <location>
        <begin position="176"/>
        <end position="197"/>
    </location>
</feature>
<dbReference type="GO" id="GO:0006508">
    <property type="term" value="P:proteolysis"/>
    <property type="evidence" value="ECO:0007669"/>
    <property type="project" value="UniProtKB-KW"/>
</dbReference>
<evidence type="ECO:0000256" key="2">
    <source>
        <dbReference type="ARBA" id="ARBA00009779"/>
    </source>
</evidence>
<keyword evidence="9 12" id="KW-1133">Transmembrane helix</keyword>
<proteinExistence type="inferred from homology"/>
<evidence type="ECO:0000256" key="5">
    <source>
        <dbReference type="ARBA" id="ARBA00022692"/>
    </source>
</evidence>
<keyword evidence="6 12" id="KW-0479">Metal-binding</keyword>
<evidence type="ECO:0000256" key="7">
    <source>
        <dbReference type="ARBA" id="ARBA00022801"/>
    </source>
</evidence>
<feature type="transmembrane region" description="Helical" evidence="12">
    <location>
        <begin position="142"/>
        <end position="164"/>
    </location>
</feature>